<organism evidence="2 3">
    <name type="scientific">Brassica rapa subsp. trilocularis</name>
    <dbReference type="NCBI Taxonomy" id="1813537"/>
    <lineage>
        <taxon>Eukaryota</taxon>
        <taxon>Viridiplantae</taxon>
        <taxon>Streptophyta</taxon>
        <taxon>Embryophyta</taxon>
        <taxon>Tracheophyta</taxon>
        <taxon>Spermatophyta</taxon>
        <taxon>Magnoliopsida</taxon>
        <taxon>eudicotyledons</taxon>
        <taxon>Gunneridae</taxon>
        <taxon>Pentapetalae</taxon>
        <taxon>rosids</taxon>
        <taxon>malvids</taxon>
        <taxon>Brassicales</taxon>
        <taxon>Brassicaceae</taxon>
        <taxon>Brassiceae</taxon>
        <taxon>Brassica</taxon>
    </lineage>
</organism>
<dbReference type="SMART" id="SM00256">
    <property type="entry name" value="FBOX"/>
    <property type="match status" value="2"/>
</dbReference>
<gene>
    <name evidence="2" type="primary">A04p028250.1_BraROA</name>
    <name evidence="2" type="ORF">IGI04_016322</name>
</gene>
<dbReference type="Gene3D" id="2.120.10.80">
    <property type="entry name" value="Kelch-type beta propeller"/>
    <property type="match status" value="1"/>
</dbReference>
<proteinExistence type="predicted"/>
<name>A0ABQ7MSL2_BRACM</name>
<dbReference type="PANTHER" id="PTHR24414:SF166">
    <property type="entry name" value="F-BOX DOMAIN-CONTAINING PROTEIN"/>
    <property type="match status" value="1"/>
</dbReference>
<protein>
    <recommendedName>
        <fullName evidence="1">F-box domain-containing protein</fullName>
    </recommendedName>
</protein>
<dbReference type="EMBL" id="JADBGQ010000004">
    <property type="protein sequence ID" value="KAG5401715.1"/>
    <property type="molecule type" value="Genomic_DNA"/>
</dbReference>
<evidence type="ECO:0000313" key="2">
    <source>
        <dbReference type="EMBL" id="KAG5401715.1"/>
    </source>
</evidence>
<reference evidence="2 3" key="1">
    <citation type="submission" date="2021-03" db="EMBL/GenBank/DDBJ databases">
        <authorList>
            <person name="King G.J."/>
            <person name="Bancroft I."/>
            <person name="Baten A."/>
            <person name="Bloomfield J."/>
            <person name="Borpatragohain P."/>
            <person name="He Z."/>
            <person name="Irish N."/>
            <person name="Irwin J."/>
            <person name="Liu K."/>
            <person name="Mauleon R.P."/>
            <person name="Moore J."/>
            <person name="Morris R."/>
            <person name="Ostergaard L."/>
            <person name="Wang B."/>
            <person name="Wells R."/>
        </authorList>
    </citation>
    <scope>NUCLEOTIDE SEQUENCE [LARGE SCALE GENOMIC DNA]</scope>
    <source>
        <strain evidence="2">R-o-18</strain>
        <tissue evidence="2">Leaf</tissue>
    </source>
</reference>
<dbReference type="SUPFAM" id="SSF81383">
    <property type="entry name" value="F-box domain"/>
    <property type="match status" value="2"/>
</dbReference>
<dbReference type="InterPro" id="IPR057499">
    <property type="entry name" value="Kelch_FKB95"/>
</dbReference>
<dbReference type="InterPro" id="IPR050354">
    <property type="entry name" value="F-box/kelch-repeat_ARATH"/>
</dbReference>
<dbReference type="Proteomes" id="UP000823674">
    <property type="component" value="Chromosome A04"/>
</dbReference>
<dbReference type="InterPro" id="IPR015915">
    <property type="entry name" value="Kelch-typ_b-propeller"/>
</dbReference>
<feature type="domain" description="F-box" evidence="1">
    <location>
        <begin position="358"/>
        <end position="404"/>
    </location>
</feature>
<comment type="caution">
    <text evidence="2">The sequence shown here is derived from an EMBL/GenBank/DDBJ whole genome shotgun (WGS) entry which is preliminary data.</text>
</comment>
<dbReference type="InterPro" id="IPR036047">
    <property type="entry name" value="F-box-like_dom_sf"/>
</dbReference>
<dbReference type="SUPFAM" id="SSF117281">
    <property type="entry name" value="Kelch motif"/>
    <property type="match status" value="1"/>
</dbReference>
<dbReference type="Pfam" id="PF00646">
    <property type="entry name" value="F-box"/>
    <property type="match status" value="2"/>
</dbReference>
<evidence type="ECO:0000259" key="1">
    <source>
        <dbReference type="PROSITE" id="PS50181"/>
    </source>
</evidence>
<dbReference type="PANTHER" id="PTHR24414">
    <property type="entry name" value="F-BOX/KELCH-REPEAT PROTEIN SKIP4"/>
    <property type="match status" value="1"/>
</dbReference>
<evidence type="ECO:0000313" key="3">
    <source>
        <dbReference type="Proteomes" id="UP000823674"/>
    </source>
</evidence>
<dbReference type="Pfam" id="PF25210">
    <property type="entry name" value="Kelch_FKB95"/>
    <property type="match status" value="1"/>
</dbReference>
<dbReference type="CDD" id="cd22152">
    <property type="entry name" value="F-box_AtAFR-like"/>
    <property type="match status" value="2"/>
</dbReference>
<sequence length="437" mass="50910">MSLPEDVIFDILARVPRCEYPTLSLVSKQLRSLVTSPEIYVRRSLLRVTEPCFYALFYDSRSRNCRWHIIHRKANGNRCLVLIQSLPAMNNVASFVAVDSRIYVFGGSDDHTKYYALSIDCRFHTVEHLPKMPVPMSNTIADIIDGRIYVIGDHYYDKSKKVMLVFNTETQLWELGTIKPNIEFGYSPPSSCVAMADKMYINDYHKSYVYEPKKSKWEKEEMLSSNKWRNACVVDNILYYYDYFRGTYDSKQRYWGAVKGLDLEELVPKRNPHWIDTVRSYSGKLALIFTYEGRTPYYLWSAEISLERRQGGEILGKVEWCDEVPVADNLLQVLRFLAVMKKIRVMEMTSNVRRKNKQSLITSLPEDVIFDILARVPRCEYPTLSLVSKQLRSLVTSPEIYVRRSLLGVTEPCFYVLLYDSQSGDNRWYIIHPKANG</sequence>
<dbReference type="PROSITE" id="PS50181">
    <property type="entry name" value="FBOX"/>
    <property type="match status" value="2"/>
</dbReference>
<feature type="domain" description="F-box" evidence="1">
    <location>
        <begin position="1"/>
        <end position="43"/>
    </location>
</feature>
<keyword evidence="3" id="KW-1185">Reference proteome</keyword>
<accession>A0ABQ7MSL2</accession>
<dbReference type="InterPro" id="IPR001810">
    <property type="entry name" value="F-box_dom"/>
</dbReference>